<dbReference type="GO" id="GO:0016709">
    <property type="term" value="F:oxidoreductase activity, acting on paired donors, with incorporation or reduction of molecular oxygen, NAD(P)H as one donor, and incorporation of one atom of oxygen"/>
    <property type="evidence" value="ECO:0007669"/>
    <property type="project" value="UniProtKB-ARBA"/>
</dbReference>
<dbReference type="Gene3D" id="3.50.50.60">
    <property type="entry name" value="FAD/NAD(P)-binding domain"/>
    <property type="match status" value="2"/>
</dbReference>
<organism evidence="9 10">
    <name type="scientific">Culex pipiens pipiens</name>
    <name type="common">Northern house mosquito</name>
    <dbReference type="NCBI Taxonomy" id="38569"/>
    <lineage>
        <taxon>Eukaryota</taxon>
        <taxon>Metazoa</taxon>
        <taxon>Ecdysozoa</taxon>
        <taxon>Arthropoda</taxon>
        <taxon>Hexapoda</taxon>
        <taxon>Insecta</taxon>
        <taxon>Pterygota</taxon>
        <taxon>Neoptera</taxon>
        <taxon>Endopterygota</taxon>
        <taxon>Diptera</taxon>
        <taxon>Nematocera</taxon>
        <taxon>Culicoidea</taxon>
        <taxon>Culicidae</taxon>
        <taxon>Culicinae</taxon>
        <taxon>Culicini</taxon>
        <taxon>Culex</taxon>
        <taxon>Culex</taxon>
    </lineage>
</organism>
<dbReference type="PANTHER" id="PTHR23023">
    <property type="entry name" value="DIMETHYLANILINE MONOOXYGENASE"/>
    <property type="match status" value="1"/>
</dbReference>
<evidence type="ECO:0000313" key="10">
    <source>
        <dbReference type="Proteomes" id="UP001562425"/>
    </source>
</evidence>
<sequence>MQDSIGGLVEGRSWFDMDRERLRFCVIGAGTAGIATARRVLEIEGAEVVIFERGEQVGGTWIYTDRVGKDRYGLDIHTSMYRGLRTNLPKEVMGFPDFPIPEQAQSYIPSEDILSFLKLYADTFGVTELVRFEHHVELVDRVEGEWKVRVKNLPSGEVMNYWFDFVFVCNGHYHTPAMPSYPNKEVFKGLQLHSHDYRSSDKFKGESVLVIGAGPSGMDLALEISKHATRVTMSHHTKEPFKTIFPANLTQKPDVQELTPTGARFADGSEEPFTVILYCTGYRYSFPFLGPSCGITVHDNYVQPLYKHCININQPSMAFIGLPYYVCAGQMFDLQARFCLRYYSGQLDLPGAEAMHEDTRLRMEQRWNRGFRTRQAHMMGPAQGEYYEDLQRTAGLLDGIKPVMTKLHNESSQRFNDDLLGFRRDVFRIVDDENFEEVVEVGEDREM</sequence>
<comment type="caution">
    <text evidence="9">The sequence shown here is derived from an EMBL/GenBank/DDBJ whole genome shotgun (WGS) entry which is preliminary data.</text>
</comment>
<dbReference type="Proteomes" id="UP001562425">
    <property type="component" value="Unassembled WGS sequence"/>
</dbReference>
<dbReference type="FunFam" id="3.50.50.60:FF:000138">
    <property type="entry name" value="Flavin-containing monooxygenase"/>
    <property type="match status" value="1"/>
</dbReference>
<keyword evidence="7 8" id="KW-0503">Monooxygenase</keyword>
<keyword evidence="4 8" id="KW-0274">FAD</keyword>
<dbReference type="InterPro" id="IPR020946">
    <property type="entry name" value="Flavin_mOase-like"/>
</dbReference>
<comment type="cofactor">
    <cofactor evidence="1 8">
        <name>FAD</name>
        <dbReference type="ChEBI" id="CHEBI:57692"/>
    </cofactor>
</comment>
<dbReference type="SUPFAM" id="SSF51905">
    <property type="entry name" value="FAD/NAD(P)-binding domain"/>
    <property type="match status" value="2"/>
</dbReference>
<keyword evidence="5" id="KW-0521">NADP</keyword>
<dbReference type="PIRSF" id="PIRSF000332">
    <property type="entry name" value="FMO"/>
    <property type="match status" value="1"/>
</dbReference>
<evidence type="ECO:0000313" key="9">
    <source>
        <dbReference type="EMBL" id="KAL1397376.1"/>
    </source>
</evidence>
<keyword evidence="6 8" id="KW-0560">Oxidoreductase</keyword>
<reference evidence="9 10" key="1">
    <citation type="submission" date="2024-05" db="EMBL/GenBank/DDBJ databases">
        <title>Culex pipiens pipiens assembly and annotation.</title>
        <authorList>
            <person name="Alout H."/>
            <person name="Durand T."/>
        </authorList>
    </citation>
    <scope>NUCLEOTIDE SEQUENCE [LARGE SCALE GENOMIC DNA]</scope>
    <source>
        <strain evidence="9">HA-2024</strain>
        <tissue evidence="9">Whole body</tissue>
    </source>
</reference>
<dbReference type="InterPro" id="IPR000960">
    <property type="entry name" value="Flavin_mOase"/>
</dbReference>
<protein>
    <recommendedName>
        <fullName evidence="8">Flavin-containing monooxygenase</fullName>
        <ecNumber evidence="8">1.-.-.-</ecNumber>
    </recommendedName>
</protein>
<evidence type="ECO:0000256" key="8">
    <source>
        <dbReference type="RuleBase" id="RU361177"/>
    </source>
</evidence>
<dbReference type="PRINTS" id="PR00370">
    <property type="entry name" value="FMOXYGENASE"/>
</dbReference>
<evidence type="ECO:0000256" key="1">
    <source>
        <dbReference type="ARBA" id="ARBA00001974"/>
    </source>
</evidence>
<keyword evidence="10" id="KW-1185">Reference proteome</keyword>
<evidence type="ECO:0000256" key="7">
    <source>
        <dbReference type="ARBA" id="ARBA00023033"/>
    </source>
</evidence>
<evidence type="ECO:0000256" key="3">
    <source>
        <dbReference type="ARBA" id="ARBA00022630"/>
    </source>
</evidence>
<dbReference type="InterPro" id="IPR036188">
    <property type="entry name" value="FAD/NAD-bd_sf"/>
</dbReference>
<gene>
    <name evidence="9" type="ORF">pipiens_009806</name>
</gene>
<dbReference type="EMBL" id="JBEHCU010006331">
    <property type="protein sequence ID" value="KAL1397376.1"/>
    <property type="molecule type" value="Genomic_DNA"/>
</dbReference>
<dbReference type="InterPro" id="IPR050346">
    <property type="entry name" value="FMO-like"/>
</dbReference>
<evidence type="ECO:0000256" key="6">
    <source>
        <dbReference type="ARBA" id="ARBA00023002"/>
    </source>
</evidence>
<proteinExistence type="inferred from homology"/>
<dbReference type="EC" id="1.-.-.-" evidence="8"/>
<accession>A0ABD1DCI2</accession>
<evidence type="ECO:0000256" key="2">
    <source>
        <dbReference type="ARBA" id="ARBA00009183"/>
    </source>
</evidence>
<dbReference type="AlphaFoldDB" id="A0ABD1DCI2"/>
<name>A0ABD1DCI2_CULPP</name>
<evidence type="ECO:0000256" key="5">
    <source>
        <dbReference type="ARBA" id="ARBA00022857"/>
    </source>
</evidence>
<dbReference type="Pfam" id="PF00743">
    <property type="entry name" value="FMO-like"/>
    <property type="match status" value="2"/>
</dbReference>
<dbReference type="GO" id="GO:0050660">
    <property type="term" value="F:flavin adenine dinucleotide binding"/>
    <property type="evidence" value="ECO:0007669"/>
    <property type="project" value="UniProtKB-ARBA"/>
</dbReference>
<evidence type="ECO:0000256" key="4">
    <source>
        <dbReference type="ARBA" id="ARBA00022827"/>
    </source>
</evidence>
<keyword evidence="3 8" id="KW-0285">Flavoprotein</keyword>
<comment type="similarity">
    <text evidence="2 8">Belongs to the FMO family.</text>
</comment>